<dbReference type="GO" id="GO:0005524">
    <property type="term" value="F:ATP binding"/>
    <property type="evidence" value="ECO:0007669"/>
    <property type="project" value="UniProtKB-UniRule"/>
</dbReference>
<dbReference type="AlphaFoldDB" id="A0A0K1EMY4"/>
<evidence type="ECO:0000313" key="14">
    <source>
        <dbReference type="EMBL" id="AKT42204.1"/>
    </source>
</evidence>
<evidence type="ECO:0000256" key="11">
    <source>
        <dbReference type="SAM" id="MobiDB-lite"/>
    </source>
</evidence>
<dbReference type="STRING" id="52.CMC5_064270"/>
<protein>
    <recommendedName>
        <fullName evidence="7">DNA 3'-5' helicase</fullName>
        <ecNumber evidence="7">5.6.2.4</ecNumber>
    </recommendedName>
    <alternativeName>
        <fullName evidence="8">DNA 3'-5' helicase II</fullName>
    </alternativeName>
</protein>
<dbReference type="InterPro" id="IPR027417">
    <property type="entry name" value="P-loop_NTPase"/>
</dbReference>
<keyword evidence="4 10" id="KW-0067">ATP-binding</keyword>
<dbReference type="PANTHER" id="PTHR11070:SF2">
    <property type="entry name" value="ATP-DEPENDENT DNA HELICASE SRS2"/>
    <property type="match status" value="1"/>
</dbReference>
<dbReference type="KEGG" id="ccro:CMC5_064270"/>
<comment type="catalytic activity">
    <reaction evidence="9">
        <text>ATP + H2O = ADP + phosphate + H(+)</text>
        <dbReference type="Rhea" id="RHEA:13065"/>
        <dbReference type="ChEBI" id="CHEBI:15377"/>
        <dbReference type="ChEBI" id="CHEBI:15378"/>
        <dbReference type="ChEBI" id="CHEBI:30616"/>
        <dbReference type="ChEBI" id="CHEBI:43474"/>
        <dbReference type="ChEBI" id="CHEBI:456216"/>
        <dbReference type="EC" id="5.6.2.4"/>
    </reaction>
</comment>
<proteinExistence type="predicted"/>
<name>A0A0K1EMY4_CHOCO</name>
<evidence type="ECO:0000256" key="1">
    <source>
        <dbReference type="ARBA" id="ARBA00022741"/>
    </source>
</evidence>
<evidence type="ECO:0000256" key="10">
    <source>
        <dbReference type="PROSITE-ProRule" id="PRU00560"/>
    </source>
</evidence>
<dbReference type="EMBL" id="CP012159">
    <property type="protein sequence ID" value="AKT42204.1"/>
    <property type="molecule type" value="Genomic_DNA"/>
</dbReference>
<feature type="domain" description="UvrD-like helicase C-terminal" evidence="13">
    <location>
        <begin position="481"/>
        <end position="773"/>
    </location>
</feature>
<dbReference type="PANTHER" id="PTHR11070">
    <property type="entry name" value="UVRD / RECB / PCRA DNA HELICASE FAMILY MEMBER"/>
    <property type="match status" value="1"/>
</dbReference>
<gene>
    <name evidence="14" type="ORF">CMC5_064270</name>
</gene>
<evidence type="ECO:0000256" key="4">
    <source>
        <dbReference type="ARBA" id="ARBA00022840"/>
    </source>
</evidence>
<evidence type="ECO:0000313" key="15">
    <source>
        <dbReference type="Proteomes" id="UP000067626"/>
    </source>
</evidence>
<dbReference type="GO" id="GO:0043138">
    <property type="term" value="F:3'-5' DNA helicase activity"/>
    <property type="evidence" value="ECO:0007669"/>
    <property type="project" value="UniProtKB-EC"/>
</dbReference>
<dbReference type="GO" id="GO:0016887">
    <property type="term" value="F:ATP hydrolysis activity"/>
    <property type="evidence" value="ECO:0007669"/>
    <property type="project" value="RHEA"/>
</dbReference>
<accession>A0A0K1EMY4</accession>
<dbReference type="Proteomes" id="UP000067626">
    <property type="component" value="Chromosome"/>
</dbReference>
<feature type="region of interest" description="Disordered" evidence="11">
    <location>
        <begin position="492"/>
        <end position="520"/>
    </location>
</feature>
<sequence>MLVEGGAGTGKTTLLAARIVALLAPEERERAPALTLEQVAVLCSTPEAATRLRARVREQLLDALDGVERDDMLEEEITGPGGARATRLRAALAGLGTTPAWTLTHLSEQLLREWPLETGIGPADLLVEDPTALAHETFCELLDGAQNGTLAASLGAKPVSATTSTEHRGPHDLPMSLAAEAEQTVQEALLLGIHARKHVGGQRDQLTLEDLVTGFLLERHTRPRLELPVFDRERFRRGVDGLMTLTESLGVASPGAAWIQGCAWLADAMRDKVDPLTILRTLGPALGALRDRPYRKAFDGDPGAWEAWRRLSEGSGRPDEPPLLFELLGPAEEQFAARLSRLEPVVLALHERVKRRLRVLDRRDVLFKLRALLTSNVAARAEFQSRIRHLVVDDAQTLDPLEAEIVLHLAGDGMAAWTPPSARFGEGRVTLALDPLSFSGGSSPEDTPGEMLRERALEAGALRVQLTTSYRATPPLTRWLARRLPALLGVSSSSDEGPTLPLLTPRPMEEERAGEPPGTRHPSVHLLPLALPAGAPSAEATWKALEARTLAAHLRWLVEESGLRIDAEEGRHRAVRYGDIAVIALNGEHLGALFTALDHQAVPHAAADGPLALEDPLLRRFLLGLRALADQDDGAAMATLLRPPFFALTLEDLWRHRAGDAQDPAAARVAVALDLVTALRKRRLERSPGATARDLLEQTAFGRTTALGPNGEARLARLRALCFALGERAAREGLDYDTATAGLHGWLERPPPLGALGTGLEHVRVLMAQQAGDLEIPVVVLWDALFARTRDASPPLPRRAWWVDPRTEEWAVWLSAEGGWQLRWGSQVLSRARDEQLREHRWQIYRIITRARRLLVLPHPESATHDAGWLEALLRVDDQERGATRSTDQEDVDAPWAPTRDITRALTELSSPPLRAGVQLGARSAPHRGPPPLEVPRPRAQRSPLRSEEPEGDTLMPISPGDPAEPLPRTTRGAPRVSRFDPPFAATVQRALSLLLRGALSLEAALHMAARETGLQRRLGEATRDVGRARTALRAEGLWERAGITLHTDYPIAGSESGTLVHGSIDLVAVSATRLDLLEIRTEQPIRSASELERAAQHLVACARLLETTTRGTGRRLRCGLLFTAEGRVWWL</sequence>
<evidence type="ECO:0000259" key="13">
    <source>
        <dbReference type="PROSITE" id="PS51217"/>
    </source>
</evidence>
<evidence type="ECO:0000256" key="3">
    <source>
        <dbReference type="ARBA" id="ARBA00022806"/>
    </source>
</evidence>
<keyword evidence="1 10" id="KW-0547">Nucleotide-binding</keyword>
<keyword evidence="3 10" id="KW-0347">Helicase</keyword>
<dbReference type="Pfam" id="PF00580">
    <property type="entry name" value="UvrD-helicase"/>
    <property type="match status" value="1"/>
</dbReference>
<dbReference type="InterPro" id="IPR014016">
    <property type="entry name" value="UvrD-like_ATP-bd"/>
</dbReference>
<evidence type="ECO:0000256" key="9">
    <source>
        <dbReference type="ARBA" id="ARBA00048988"/>
    </source>
</evidence>
<reference evidence="14 15" key="1">
    <citation type="submission" date="2015-07" db="EMBL/GenBank/DDBJ databases">
        <title>Genome analysis of myxobacterium Chondromyces crocatus Cm c5 reveals a high potential for natural compound synthesis and the genetic basis for the loss of fruiting body formation.</title>
        <authorList>
            <person name="Zaburannyi N."/>
            <person name="Bunk B."/>
            <person name="Maier J."/>
            <person name="Overmann J."/>
            <person name="Mueller R."/>
        </authorList>
    </citation>
    <scope>NUCLEOTIDE SEQUENCE [LARGE SCALE GENOMIC DNA]</scope>
    <source>
        <strain evidence="14 15">Cm c5</strain>
    </source>
</reference>
<evidence type="ECO:0000256" key="7">
    <source>
        <dbReference type="ARBA" id="ARBA00034808"/>
    </source>
</evidence>
<keyword evidence="15" id="KW-1185">Reference proteome</keyword>
<dbReference type="InterPro" id="IPR000212">
    <property type="entry name" value="DNA_helicase_UvrD/REP"/>
</dbReference>
<dbReference type="SUPFAM" id="SSF52540">
    <property type="entry name" value="P-loop containing nucleoside triphosphate hydrolases"/>
    <property type="match status" value="1"/>
</dbReference>
<dbReference type="GO" id="GO:0000725">
    <property type="term" value="P:recombinational repair"/>
    <property type="evidence" value="ECO:0007669"/>
    <property type="project" value="TreeGrafter"/>
</dbReference>
<keyword evidence="5" id="KW-0413">Isomerase</keyword>
<dbReference type="Gene3D" id="1.10.486.10">
    <property type="entry name" value="PCRA, domain 4"/>
    <property type="match status" value="1"/>
</dbReference>
<feature type="region of interest" description="Disordered" evidence="11">
    <location>
        <begin position="921"/>
        <end position="978"/>
    </location>
</feature>
<feature type="domain" description="UvrD-like helicase ATP-binding" evidence="12">
    <location>
        <begin position="1"/>
        <end position="473"/>
    </location>
</feature>
<evidence type="ECO:0000256" key="8">
    <source>
        <dbReference type="ARBA" id="ARBA00034923"/>
    </source>
</evidence>
<keyword evidence="2 10" id="KW-0378">Hydrolase</keyword>
<evidence type="ECO:0000256" key="6">
    <source>
        <dbReference type="ARBA" id="ARBA00034617"/>
    </source>
</evidence>
<dbReference type="EC" id="5.6.2.4" evidence="7"/>
<dbReference type="InterPro" id="IPR014017">
    <property type="entry name" value="DNA_helicase_UvrD-like_C"/>
</dbReference>
<dbReference type="PROSITE" id="PS51217">
    <property type="entry name" value="UVRD_HELICASE_CTER"/>
    <property type="match status" value="1"/>
</dbReference>
<evidence type="ECO:0000256" key="5">
    <source>
        <dbReference type="ARBA" id="ARBA00023235"/>
    </source>
</evidence>
<evidence type="ECO:0000259" key="12">
    <source>
        <dbReference type="PROSITE" id="PS51198"/>
    </source>
</evidence>
<evidence type="ECO:0000256" key="2">
    <source>
        <dbReference type="ARBA" id="ARBA00022801"/>
    </source>
</evidence>
<dbReference type="GO" id="GO:0003677">
    <property type="term" value="F:DNA binding"/>
    <property type="evidence" value="ECO:0007669"/>
    <property type="project" value="InterPro"/>
</dbReference>
<dbReference type="PROSITE" id="PS51198">
    <property type="entry name" value="UVRD_HELICASE_ATP_BIND"/>
    <property type="match status" value="1"/>
</dbReference>
<dbReference type="Gene3D" id="3.40.50.300">
    <property type="entry name" value="P-loop containing nucleotide triphosphate hydrolases"/>
    <property type="match status" value="3"/>
</dbReference>
<organism evidence="14 15">
    <name type="scientific">Chondromyces crocatus</name>
    <dbReference type="NCBI Taxonomy" id="52"/>
    <lineage>
        <taxon>Bacteria</taxon>
        <taxon>Pseudomonadati</taxon>
        <taxon>Myxococcota</taxon>
        <taxon>Polyangia</taxon>
        <taxon>Polyangiales</taxon>
        <taxon>Polyangiaceae</taxon>
        <taxon>Chondromyces</taxon>
    </lineage>
</organism>
<comment type="catalytic activity">
    <reaction evidence="6">
        <text>Couples ATP hydrolysis with the unwinding of duplex DNA by translocating in the 3'-5' direction.</text>
        <dbReference type="EC" id="5.6.2.4"/>
    </reaction>
</comment>
<feature type="binding site" evidence="10">
    <location>
        <begin position="5"/>
        <end position="12"/>
    </location>
    <ligand>
        <name>ATP</name>
        <dbReference type="ChEBI" id="CHEBI:30616"/>
    </ligand>
</feature>